<name>A0A4P6P2E3_9GAMM</name>
<reference evidence="11 12" key="1">
    <citation type="submission" date="2018-12" db="EMBL/GenBank/DDBJ databases">
        <title>Complete genome of Litorilituus sediminis.</title>
        <authorList>
            <person name="Liu A."/>
            <person name="Rong J."/>
        </authorList>
    </citation>
    <scope>NUCLEOTIDE SEQUENCE [LARGE SCALE GENOMIC DNA]</scope>
    <source>
        <strain evidence="11 12">JCM 17549</strain>
    </source>
</reference>
<dbReference type="Proteomes" id="UP000290244">
    <property type="component" value="Chromosome"/>
</dbReference>
<evidence type="ECO:0000256" key="5">
    <source>
        <dbReference type="ARBA" id="ARBA00022801"/>
    </source>
</evidence>
<sequence>MPNKSINQGNHQTSCSAIEQAIFPANNILAIQTTRISPSDTLNKDNDFQSFNLALHVNDNADDVIKNREILARYIAKETSAIRLDIQWLEQVHGNSVVEVNEFSSSPLVADASITKQKHLALAIMTADCLPILLAHKEGLEVAAIHGGWRPLAGNIIANTITAMSSPVTEIVAWLGPCIGEKVFEVGQDVYDEFVQQAEVFQQAFTVIGNNKYLASLHQIAKLQLQALGVHSIESLHECTFSMPQKYYSYRKQAITGRMATVICRI</sequence>
<keyword evidence="12" id="KW-1185">Reference proteome</keyword>
<dbReference type="OrthoDB" id="4279at2"/>
<dbReference type="AlphaFoldDB" id="A0A4P6P2E3"/>
<keyword evidence="4" id="KW-0479">Metal-binding</keyword>
<comment type="catalytic activity">
    <reaction evidence="9">
        <text>S-methyl-5'-thioadenosine + phosphate = 5-(methylsulfanyl)-alpha-D-ribose 1-phosphate + adenine</text>
        <dbReference type="Rhea" id="RHEA:11852"/>
        <dbReference type="ChEBI" id="CHEBI:16708"/>
        <dbReference type="ChEBI" id="CHEBI:17509"/>
        <dbReference type="ChEBI" id="CHEBI:43474"/>
        <dbReference type="ChEBI" id="CHEBI:58533"/>
        <dbReference type="EC" id="2.4.2.28"/>
    </reaction>
    <physiologicalReaction direction="left-to-right" evidence="9">
        <dbReference type="Rhea" id="RHEA:11853"/>
    </physiologicalReaction>
</comment>
<evidence type="ECO:0000313" key="11">
    <source>
        <dbReference type="EMBL" id="QBG35333.1"/>
    </source>
</evidence>
<organism evidence="11 12">
    <name type="scientific">Litorilituus sediminis</name>
    <dbReference type="NCBI Taxonomy" id="718192"/>
    <lineage>
        <taxon>Bacteria</taxon>
        <taxon>Pseudomonadati</taxon>
        <taxon>Pseudomonadota</taxon>
        <taxon>Gammaproteobacteria</taxon>
        <taxon>Alteromonadales</taxon>
        <taxon>Colwelliaceae</taxon>
        <taxon>Litorilituus</taxon>
    </lineage>
</organism>
<dbReference type="Pfam" id="PF02578">
    <property type="entry name" value="Cu-oxidase_4"/>
    <property type="match status" value="1"/>
</dbReference>
<accession>A0A4P6P2E3</accession>
<dbReference type="GO" id="GO:0016787">
    <property type="term" value="F:hydrolase activity"/>
    <property type="evidence" value="ECO:0007669"/>
    <property type="project" value="UniProtKB-KW"/>
</dbReference>
<proteinExistence type="inferred from homology"/>
<comment type="catalytic activity">
    <reaction evidence="8">
        <text>adenosine + phosphate = alpha-D-ribose 1-phosphate + adenine</text>
        <dbReference type="Rhea" id="RHEA:27642"/>
        <dbReference type="ChEBI" id="CHEBI:16335"/>
        <dbReference type="ChEBI" id="CHEBI:16708"/>
        <dbReference type="ChEBI" id="CHEBI:43474"/>
        <dbReference type="ChEBI" id="CHEBI:57720"/>
        <dbReference type="EC" id="2.4.2.1"/>
    </reaction>
    <physiologicalReaction direction="left-to-right" evidence="8">
        <dbReference type="Rhea" id="RHEA:27643"/>
    </physiologicalReaction>
</comment>
<keyword evidence="6" id="KW-0862">Zinc</keyword>
<dbReference type="GO" id="GO:0005507">
    <property type="term" value="F:copper ion binding"/>
    <property type="evidence" value="ECO:0007669"/>
    <property type="project" value="TreeGrafter"/>
</dbReference>
<comment type="catalytic activity">
    <reaction evidence="7">
        <text>adenosine + H2O + H(+) = inosine + NH4(+)</text>
        <dbReference type="Rhea" id="RHEA:24408"/>
        <dbReference type="ChEBI" id="CHEBI:15377"/>
        <dbReference type="ChEBI" id="CHEBI:15378"/>
        <dbReference type="ChEBI" id="CHEBI:16335"/>
        <dbReference type="ChEBI" id="CHEBI:17596"/>
        <dbReference type="ChEBI" id="CHEBI:28938"/>
        <dbReference type="EC" id="3.5.4.4"/>
    </reaction>
    <physiologicalReaction direction="left-to-right" evidence="7">
        <dbReference type="Rhea" id="RHEA:24409"/>
    </physiologicalReaction>
</comment>
<dbReference type="NCBIfam" id="TIGR00726">
    <property type="entry name" value="peptidoglycan editing factor PgeF"/>
    <property type="match status" value="1"/>
</dbReference>
<dbReference type="Gene3D" id="3.60.140.10">
    <property type="entry name" value="CNF1/YfiH-like putative cysteine hydrolases"/>
    <property type="match status" value="1"/>
</dbReference>
<dbReference type="InterPro" id="IPR038371">
    <property type="entry name" value="Cu_polyphenol_OxRdtase_sf"/>
</dbReference>
<dbReference type="PANTHER" id="PTHR30616">
    <property type="entry name" value="UNCHARACTERIZED PROTEIN YFIH"/>
    <property type="match status" value="1"/>
</dbReference>
<evidence type="ECO:0000256" key="6">
    <source>
        <dbReference type="ARBA" id="ARBA00022833"/>
    </source>
</evidence>
<dbReference type="SUPFAM" id="SSF64438">
    <property type="entry name" value="CNF1/YfiH-like putative cysteine hydrolases"/>
    <property type="match status" value="1"/>
</dbReference>
<evidence type="ECO:0000256" key="10">
    <source>
        <dbReference type="RuleBase" id="RU361274"/>
    </source>
</evidence>
<evidence type="ECO:0000256" key="3">
    <source>
        <dbReference type="ARBA" id="ARBA00022679"/>
    </source>
</evidence>
<evidence type="ECO:0000313" key="12">
    <source>
        <dbReference type="Proteomes" id="UP000290244"/>
    </source>
</evidence>
<dbReference type="GO" id="GO:0017061">
    <property type="term" value="F:S-methyl-5-thioadenosine phosphorylase activity"/>
    <property type="evidence" value="ECO:0007669"/>
    <property type="project" value="UniProtKB-EC"/>
</dbReference>
<dbReference type="InterPro" id="IPR003730">
    <property type="entry name" value="Cu_polyphenol_OxRdtase"/>
</dbReference>
<dbReference type="EMBL" id="CP034759">
    <property type="protein sequence ID" value="QBG35333.1"/>
    <property type="molecule type" value="Genomic_DNA"/>
</dbReference>
<evidence type="ECO:0000256" key="7">
    <source>
        <dbReference type="ARBA" id="ARBA00047989"/>
    </source>
</evidence>
<evidence type="ECO:0000256" key="2">
    <source>
        <dbReference type="ARBA" id="ARBA00007353"/>
    </source>
</evidence>
<protein>
    <recommendedName>
        <fullName evidence="10">Purine nucleoside phosphorylase</fullName>
    </recommendedName>
</protein>
<dbReference type="KEGG" id="lsd:EMK97_06175"/>
<evidence type="ECO:0000256" key="9">
    <source>
        <dbReference type="ARBA" id="ARBA00049893"/>
    </source>
</evidence>
<comment type="similarity">
    <text evidence="2 10">Belongs to the purine nucleoside phosphorylase YfiH/LACC1 family.</text>
</comment>
<gene>
    <name evidence="11" type="primary">pgeF</name>
    <name evidence="11" type="ORF">EMK97_06175</name>
</gene>
<comment type="catalytic activity">
    <reaction evidence="1">
        <text>inosine + phosphate = alpha-D-ribose 1-phosphate + hypoxanthine</text>
        <dbReference type="Rhea" id="RHEA:27646"/>
        <dbReference type="ChEBI" id="CHEBI:17368"/>
        <dbReference type="ChEBI" id="CHEBI:17596"/>
        <dbReference type="ChEBI" id="CHEBI:43474"/>
        <dbReference type="ChEBI" id="CHEBI:57720"/>
        <dbReference type="EC" id="2.4.2.1"/>
    </reaction>
    <physiologicalReaction direction="left-to-right" evidence="1">
        <dbReference type="Rhea" id="RHEA:27647"/>
    </physiologicalReaction>
</comment>
<dbReference type="RefSeq" id="WP_130600404.1">
    <property type="nucleotide sequence ID" value="NZ_CP034759.1"/>
</dbReference>
<evidence type="ECO:0000256" key="8">
    <source>
        <dbReference type="ARBA" id="ARBA00048968"/>
    </source>
</evidence>
<evidence type="ECO:0000256" key="4">
    <source>
        <dbReference type="ARBA" id="ARBA00022723"/>
    </source>
</evidence>
<dbReference type="CDD" id="cd16833">
    <property type="entry name" value="YfiH"/>
    <property type="match status" value="1"/>
</dbReference>
<keyword evidence="5" id="KW-0378">Hydrolase</keyword>
<dbReference type="PANTHER" id="PTHR30616:SF2">
    <property type="entry name" value="PURINE NUCLEOSIDE PHOSPHORYLASE LACC1"/>
    <property type="match status" value="1"/>
</dbReference>
<dbReference type="InterPro" id="IPR011324">
    <property type="entry name" value="Cytotoxic_necrot_fac-like_cat"/>
</dbReference>
<keyword evidence="3" id="KW-0808">Transferase</keyword>
<evidence type="ECO:0000256" key="1">
    <source>
        <dbReference type="ARBA" id="ARBA00000553"/>
    </source>
</evidence>